<comment type="caution">
    <text evidence="1">The sequence shown here is derived from an EMBL/GenBank/DDBJ whole genome shotgun (WGS) entry which is preliminary data.</text>
</comment>
<gene>
    <name evidence="1" type="ORF">L202_07593</name>
</gene>
<keyword evidence="2" id="KW-1185">Reference proteome</keyword>
<dbReference type="EMBL" id="AWGJ01000012">
    <property type="protein sequence ID" value="ODN74142.1"/>
    <property type="molecule type" value="Genomic_DNA"/>
</dbReference>
<dbReference type="RefSeq" id="XP_018990004.1">
    <property type="nucleotide sequence ID" value="XM_019142361.1"/>
</dbReference>
<reference evidence="1 2" key="1">
    <citation type="submission" date="2016-06" db="EMBL/GenBank/DDBJ databases">
        <title>Evolution of pathogenesis and genome organization in the Tremellales.</title>
        <authorList>
            <person name="Cuomo C."/>
            <person name="Litvintseva A."/>
            <person name="Heitman J."/>
            <person name="Chen Y."/>
            <person name="Sun S."/>
            <person name="Springer D."/>
            <person name="Dromer F."/>
            <person name="Young S."/>
            <person name="Zeng Q."/>
            <person name="Chapman S."/>
            <person name="Gujja S."/>
            <person name="Saif S."/>
            <person name="Birren B."/>
        </authorList>
    </citation>
    <scope>NUCLEOTIDE SEQUENCE [LARGE SCALE GENOMIC DNA]</scope>
    <source>
        <strain evidence="1 2">CBS 6039</strain>
    </source>
</reference>
<organism evidence="1 2">
    <name type="scientific">Cryptococcus amylolentus CBS 6039</name>
    <dbReference type="NCBI Taxonomy" id="1295533"/>
    <lineage>
        <taxon>Eukaryota</taxon>
        <taxon>Fungi</taxon>
        <taxon>Dikarya</taxon>
        <taxon>Basidiomycota</taxon>
        <taxon>Agaricomycotina</taxon>
        <taxon>Tremellomycetes</taxon>
        <taxon>Tremellales</taxon>
        <taxon>Cryptococcaceae</taxon>
        <taxon>Cryptococcus</taxon>
    </lineage>
</organism>
<accession>A0A1E3HCS7</accession>
<dbReference type="Proteomes" id="UP000094065">
    <property type="component" value="Unassembled WGS sequence"/>
</dbReference>
<dbReference type="AlphaFoldDB" id="A0A1E3HCS7"/>
<dbReference type="GeneID" id="30158902"/>
<evidence type="ECO:0000313" key="1">
    <source>
        <dbReference type="EMBL" id="ODN74142.1"/>
    </source>
</evidence>
<protein>
    <submittedName>
        <fullName evidence="1">Uncharacterized protein</fullName>
    </submittedName>
</protein>
<sequence>MNPSPHSPDSHYDTARLIALGDDVTLEELWTNTFSPDIYALINVPSVNPSSSLALLTAPAAQFPEQWKSTLNADIILQIIQRLVERNNNVVQTRVLLVNQHMYLKYVRQFFQHLTLDRTVTKRVLKPLFRSNKVLNAFLRLPYTDGDTITQSADPHKLPIYETSYFGKIEGWIDLLWSKFECLYEFTEVLTIEDAVSLKYLAAFLATALQYLLQTDS</sequence>
<proteinExistence type="predicted"/>
<name>A0A1E3HCS7_9TREE</name>
<evidence type="ECO:0000313" key="2">
    <source>
        <dbReference type="Proteomes" id="UP000094065"/>
    </source>
</evidence>